<proteinExistence type="predicted"/>
<keyword evidence="1" id="KW-0472">Membrane</keyword>
<keyword evidence="2" id="KW-1185">Reference proteome</keyword>
<sequence>MGSFLDDVLCGCLTVGFAGIFLAFYVVILLVLKIRHDKFNAPIYEQMFNMGITDCIQLFLHVLGGVCSLAQFDIPPDVNKVVEKLVLVLI</sequence>
<feature type="transmembrane region" description="Helical" evidence="1">
    <location>
        <begin position="13"/>
        <end position="32"/>
    </location>
</feature>
<evidence type="ECO:0000256" key="1">
    <source>
        <dbReference type="SAM" id="Phobius"/>
    </source>
</evidence>
<name>A0A7E4ULX9_PANRE</name>
<evidence type="ECO:0000313" key="2">
    <source>
        <dbReference type="Proteomes" id="UP000492821"/>
    </source>
</evidence>
<dbReference type="Proteomes" id="UP000492821">
    <property type="component" value="Unassembled WGS sequence"/>
</dbReference>
<dbReference type="WBParaSite" id="Pan_g10039.t1">
    <property type="protein sequence ID" value="Pan_g10039.t1"/>
    <property type="gene ID" value="Pan_g10039"/>
</dbReference>
<reference evidence="3" key="2">
    <citation type="submission" date="2020-10" db="UniProtKB">
        <authorList>
            <consortium name="WormBaseParasite"/>
        </authorList>
    </citation>
    <scope>IDENTIFICATION</scope>
</reference>
<keyword evidence="1" id="KW-0812">Transmembrane</keyword>
<protein>
    <submittedName>
        <fullName evidence="3">Uncharacterized protein</fullName>
    </submittedName>
</protein>
<accession>A0A7E4ULX9</accession>
<organism evidence="2 3">
    <name type="scientific">Panagrellus redivivus</name>
    <name type="common">Microworm</name>
    <dbReference type="NCBI Taxonomy" id="6233"/>
    <lineage>
        <taxon>Eukaryota</taxon>
        <taxon>Metazoa</taxon>
        <taxon>Ecdysozoa</taxon>
        <taxon>Nematoda</taxon>
        <taxon>Chromadorea</taxon>
        <taxon>Rhabditida</taxon>
        <taxon>Tylenchina</taxon>
        <taxon>Panagrolaimomorpha</taxon>
        <taxon>Panagrolaimoidea</taxon>
        <taxon>Panagrolaimidae</taxon>
        <taxon>Panagrellus</taxon>
    </lineage>
</organism>
<keyword evidence="1" id="KW-1133">Transmembrane helix</keyword>
<reference evidence="2" key="1">
    <citation type="journal article" date="2013" name="Genetics">
        <title>The draft genome and transcriptome of Panagrellus redivivus are shaped by the harsh demands of a free-living lifestyle.</title>
        <authorList>
            <person name="Srinivasan J."/>
            <person name="Dillman A.R."/>
            <person name="Macchietto M.G."/>
            <person name="Heikkinen L."/>
            <person name="Lakso M."/>
            <person name="Fracchia K.M."/>
            <person name="Antoshechkin I."/>
            <person name="Mortazavi A."/>
            <person name="Wong G."/>
            <person name="Sternberg P.W."/>
        </authorList>
    </citation>
    <scope>NUCLEOTIDE SEQUENCE [LARGE SCALE GENOMIC DNA]</scope>
    <source>
        <strain evidence="2">MT8872</strain>
    </source>
</reference>
<evidence type="ECO:0000313" key="3">
    <source>
        <dbReference type="WBParaSite" id="Pan_g10039.t1"/>
    </source>
</evidence>
<dbReference type="AlphaFoldDB" id="A0A7E4ULX9"/>